<organism evidence="3">
    <name type="scientific">Gymnodinialimonas phycosphaerae</name>
    <dbReference type="NCBI Taxonomy" id="2841589"/>
    <lineage>
        <taxon>Bacteria</taxon>
        <taxon>Pseudomonadati</taxon>
        <taxon>Pseudomonadota</taxon>
        <taxon>Alphaproteobacteria</taxon>
        <taxon>Rhodobacterales</taxon>
        <taxon>Paracoccaceae</taxon>
        <taxon>Gymnodinialimonas</taxon>
    </lineage>
</organism>
<keyword evidence="1" id="KW-0812">Transmembrane</keyword>
<dbReference type="NCBIfam" id="TIGR02281">
    <property type="entry name" value="clan_AA_DTGA"/>
    <property type="match status" value="1"/>
</dbReference>
<dbReference type="InterPro" id="IPR021109">
    <property type="entry name" value="Peptidase_aspartic_dom_sf"/>
</dbReference>
<dbReference type="Pfam" id="PF13975">
    <property type="entry name" value="gag-asp_proteas"/>
    <property type="match status" value="1"/>
</dbReference>
<keyword evidence="3" id="KW-0378">Hydrolase</keyword>
<reference evidence="3 4" key="1">
    <citation type="submission" date="2021-07" db="EMBL/GenBank/DDBJ databases">
        <title>Karlodiniumbacter phycospheric gen. nov., sp. nov., a phycosphere bacterium isolated from karlodinium veneficum.</title>
        <authorList>
            <person name="Peng Y."/>
            <person name="Jiang L."/>
            <person name="Lee J."/>
        </authorList>
    </citation>
    <scope>NUCLEOTIDE SEQUENCE</scope>
    <source>
        <strain evidence="3 4">N5</strain>
    </source>
</reference>
<keyword evidence="3" id="KW-0645">Protease</keyword>
<dbReference type="Proteomes" id="UP000693972">
    <property type="component" value="Unassembled WGS sequence"/>
</dbReference>
<evidence type="ECO:0000313" key="3">
    <source>
        <dbReference type="EMBL" id="QXL88398.1"/>
    </source>
</evidence>
<dbReference type="SUPFAM" id="SSF50630">
    <property type="entry name" value="Acid proteases"/>
    <property type="match status" value="1"/>
</dbReference>
<keyword evidence="1" id="KW-1133">Transmembrane helix</keyword>
<name>A0A975TVF5_9RHOB</name>
<feature type="transmembrane region" description="Helical" evidence="1">
    <location>
        <begin position="37"/>
        <end position="55"/>
    </location>
</feature>
<evidence type="ECO:0000313" key="4">
    <source>
        <dbReference type="Proteomes" id="UP000693972"/>
    </source>
</evidence>
<protein>
    <submittedName>
        <fullName evidence="3">TIGR02281 family clan AA aspartic protease</fullName>
        <ecNumber evidence="3">3.4.23.-</ecNumber>
    </submittedName>
</protein>
<feature type="transmembrane region" description="Helical" evidence="1">
    <location>
        <begin position="6"/>
        <end position="25"/>
    </location>
</feature>
<dbReference type="InterPro" id="IPR011969">
    <property type="entry name" value="Clan_AA_Asp_peptidase_C"/>
</dbReference>
<dbReference type="EMBL" id="CP078073">
    <property type="protein sequence ID" value="QXL88398.1"/>
    <property type="molecule type" value="Genomic_DNA"/>
</dbReference>
<evidence type="ECO:0000313" key="2">
    <source>
        <dbReference type="EMBL" id="MBY4891613.1"/>
    </source>
</evidence>
<dbReference type="InterPro" id="IPR034122">
    <property type="entry name" value="Retropepsin-like_bacterial"/>
</dbReference>
<accession>A0A975TVF5</accession>
<dbReference type="EMBL" id="JAIMBW010000001">
    <property type="protein sequence ID" value="MBY4891613.1"/>
    <property type="molecule type" value="Genomic_DNA"/>
</dbReference>
<dbReference type="EC" id="3.4.23.-" evidence="3"/>
<dbReference type="RefSeq" id="WP_257891469.1">
    <property type="nucleotide sequence ID" value="NZ_JAIMBW010000001.1"/>
</dbReference>
<gene>
    <name evidence="2" type="ORF">KUL25_02405</name>
    <name evidence="3" type="ORF">KUL25_02410</name>
</gene>
<dbReference type="PROSITE" id="PS00141">
    <property type="entry name" value="ASP_PROTEASE"/>
    <property type="match status" value="1"/>
</dbReference>
<keyword evidence="4" id="KW-1185">Reference proteome</keyword>
<dbReference type="CDD" id="cd05483">
    <property type="entry name" value="retropepsin_like_bacteria"/>
    <property type="match status" value="1"/>
</dbReference>
<dbReference type="Gene3D" id="2.40.70.10">
    <property type="entry name" value="Acid Proteases"/>
    <property type="match status" value="1"/>
</dbReference>
<dbReference type="AlphaFoldDB" id="A0A975TVF5"/>
<dbReference type="InterPro" id="IPR001969">
    <property type="entry name" value="Aspartic_peptidase_AS"/>
</dbReference>
<evidence type="ECO:0000256" key="1">
    <source>
        <dbReference type="SAM" id="Phobius"/>
    </source>
</evidence>
<dbReference type="GO" id="GO:0006508">
    <property type="term" value="P:proteolysis"/>
    <property type="evidence" value="ECO:0007669"/>
    <property type="project" value="UniProtKB-KW"/>
</dbReference>
<sequence length="192" mass="20680">MDSQDIPRLIYLIVLLCAVGGYFLWGQRRQLGKMARYLAVWGFIFLGALVAVGLWNDLSSSIAPQQSVMQTGAIEVPRASDGHFYLTLEVNGVPTRFVVDTGASAIVLSQADATRAGIATDDLIFSGRANTANGRVETAPTRIATLSLSGIVDENVRAIVNAGEMDGSLLGMTYLNRFSRLEIADGTLILER</sequence>
<dbReference type="GO" id="GO:0004190">
    <property type="term" value="F:aspartic-type endopeptidase activity"/>
    <property type="evidence" value="ECO:0007669"/>
    <property type="project" value="InterPro"/>
</dbReference>
<keyword evidence="1" id="KW-0472">Membrane</keyword>
<proteinExistence type="predicted"/>